<gene>
    <name evidence="8" type="ORF">PICST_29704</name>
</gene>
<dbReference type="InParanoid" id="A3LNT8"/>
<proteinExistence type="predicted"/>
<dbReference type="OMA" id="ICAVINF"/>
<dbReference type="PANTHER" id="PTHR37451:SF1">
    <property type="entry name" value="MARVEL DOMAIN-CONTAINING PROTEIN"/>
    <property type="match status" value="1"/>
</dbReference>
<organism evidence="8 9">
    <name type="scientific">Scheffersomyces stipitis (strain ATCC 58785 / CBS 6054 / NBRC 10063 / NRRL Y-11545)</name>
    <name type="common">Yeast</name>
    <name type="synonym">Pichia stipitis</name>
    <dbReference type="NCBI Taxonomy" id="322104"/>
    <lineage>
        <taxon>Eukaryota</taxon>
        <taxon>Fungi</taxon>
        <taxon>Dikarya</taxon>
        <taxon>Ascomycota</taxon>
        <taxon>Saccharomycotina</taxon>
        <taxon>Pichiomycetes</taxon>
        <taxon>Debaryomycetaceae</taxon>
        <taxon>Scheffersomyces</taxon>
    </lineage>
</organism>
<feature type="transmembrane region" description="Helical" evidence="6">
    <location>
        <begin position="77"/>
        <end position="100"/>
    </location>
</feature>
<evidence type="ECO:0000313" key="8">
    <source>
        <dbReference type="EMBL" id="ABN64386.2"/>
    </source>
</evidence>
<dbReference type="STRING" id="322104.A3LNT8"/>
<keyword evidence="3 6" id="KW-1133">Transmembrane helix</keyword>
<reference evidence="8 9" key="1">
    <citation type="journal article" date="2007" name="Nat. Biotechnol.">
        <title>Genome sequence of the lignocellulose-bioconverting and xylose-fermenting yeast Pichia stipitis.</title>
        <authorList>
            <person name="Jeffries T.W."/>
            <person name="Grigoriev I.V."/>
            <person name="Grimwood J."/>
            <person name="Laplaza J.M."/>
            <person name="Aerts A."/>
            <person name="Salamov A."/>
            <person name="Schmutz J."/>
            <person name="Lindquist E."/>
            <person name="Dehal P."/>
            <person name="Shapiro H."/>
            <person name="Jin Y.S."/>
            <person name="Passoth V."/>
            <person name="Richardson P.M."/>
        </authorList>
    </citation>
    <scope>NUCLEOTIDE SEQUENCE [LARGE SCALE GENOMIC DNA]</scope>
    <source>
        <strain evidence="9">ATCC 58785 / CBS 6054 / NBRC 10063 / NRRL Y-11545</strain>
    </source>
</reference>
<dbReference type="KEGG" id="pic:PICST_29704"/>
<sequence length="235" mass="25690">MSKVESIFTLGVRFIVTVVIRGLETIFTIIVLGLSASLVNDYSDYGRGIYAVVVSVLTLLSILHSFFLPLSFEFSWYFLSTLLTQSLEFVLWLIVFSLYADDFGDLDCSLLADETPCHVGKAAVAFSFLNWLLLIVVLSLLVVFVVVPAGFAAFQSKVEWTPGGIFPVVAAKEEDPEKVVAAGEGKDEPAEIIVNEQPENTEQTEHVDIDDIISPASAEPETEKESEPVPAPANL</sequence>
<evidence type="ECO:0000256" key="4">
    <source>
        <dbReference type="ARBA" id="ARBA00023136"/>
    </source>
</evidence>
<dbReference type="InterPro" id="IPR008253">
    <property type="entry name" value="Marvel"/>
</dbReference>
<dbReference type="OrthoDB" id="2117453at2759"/>
<dbReference type="GeneID" id="4836934"/>
<dbReference type="eggNOG" id="ENOG502S522">
    <property type="taxonomic scope" value="Eukaryota"/>
</dbReference>
<dbReference type="Pfam" id="PF01284">
    <property type="entry name" value="MARVEL"/>
    <property type="match status" value="1"/>
</dbReference>
<dbReference type="RefSeq" id="XP_001382415.2">
    <property type="nucleotide sequence ID" value="XM_001382378.1"/>
</dbReference>
<evidence type="ECO:0000256" key="2">
    <source>
        <dbReference type="ARBA" id="ARBA00022692"/>
    </source>
</evidence>
<dbReference type="FunCoup" id="A3LNT8">
    <property type="interactions" value="14"/>
</dbReference>
<dbReference type="HOGENOM" id="CLU_1180598_0_0_1"/>
<evidence type="ECO:0000256" key="5">
    <source>
        <dbReference type="SAM" id="MobiDB-lite"/>
    </source>
</evidence>
<feature type="transmembrane region" description="Helical" evidence="6">
    <location>
        <begin position="48"/>
        <end position="70"/>
    </location>
</feature>
<keyword evidence="9" id="KW-1185">Reference proteome</keyword>
<dbReference type="Proteomes" id="UP000002258">
    <property type="component" value="Chromosome 2"/>
</dbReference>
<dbReference type="GO" id="GO:0016020">
    <property type="term" value="C:membrane"/>
    <property type="evidence" value="ECO:0007669"/>
    <property type="project" value="UniProtKB-SubCell"/>
</dbReference>
<feature type="domain" description="MARVEL" evidence="7">
    <location>
        <begin position="15"/>
        <end position="136"/>
    </location>
</feature>
<dbReference type="EMBL" id="CP000496">
    <property type="protein sequence ID" value="ABN64386.2"/>
    <property type="molecule type" value="Genomic_DNA"/>
</dbReference>
<feature type="region of interest" description="Disordered" evidence="5">
    <location>
        <begin position="178"/>
        <end position="235"/>
    </location>
</feature>
<evidence type="ECO:0000256" key="1">
    <source>
        <dbReference type="ARBA" id="ARBA00004141"/>
    </source>
</evidence>
<evidence type="ECO:0000259" key="7">
    <source>
        <dbReference type="Pfam" id="PF01284"/>
    </source>
</evidence>
<keyword evidence="2 6" id="KW-0812">Transmembrane</keyword>
<keyword evidence="4 6" id="KW-0472">Membrane</keyword>
<evidence type="ECO:0000313" key="9">
    <source>
        <dbReference type="Proteomes" id="UP000002258"/>
    </source>
</evidence>
<dbReference type="AlphaFoldDB" id="A3LNT8"/>
<dbReference type="PANTHER" id="PTHR37451">
    <property type="entry name" value="MARVEL DOMAIN"/>
    <property type="match status" value="1"/>
</dbReference>
<comment type="subcellular location">
    <subcellularLocation>
        <location evidence="1">Membrane</location>
        <topology evidence="1">Multi-pass membrane protein</topology>
    </subcellularLocation>
</comment>
<evidence type="ECO:0000256" key="3">
    <source>
        <dbReference type="ARBA" id="ARBA00022989"/>
    </source>
</evidence>
<feature type="transmembrane region" description="Helical" evidence="6">
    <location>
        <begin position="131"/>
        <end position="154"/>
    </location>
</feature>
<feature type="transmembrane region" description="Helical" evidence="6">
    <location>
        <begin position="12"/>
        <end position="36"/>
    </location>
</feature>
<feature type="compositionally biased region" description="Basic and acidic residues" evidence="5">
    <location>
        <begin position="178"/>
        <end position="189"/>
    </location>
</feature>
<evidence type="ECO:0000256" key="6">
    <source>
        <dbReference type="SAM" id="Phobius"/>
    </source>
</evidence>
<protein>
    <recommendedName>
        <fullName evidence="7">MARVEL domain-containing protein</fullName>
    </recommendedName>
</protein>
<accession>A3LNT8</accession>
<name>A3LNT8_PICST</name>